<dbReference type="EMBL" id="BONU01000001">
    <property type="protein sequence ID" value="GIG71737.1"/>
    <property type="molecule type" value="Genomic_DNA"/>
</dbReference>
<dbReference type="NCBIfam" id="TIGR03086">
    <property type="entry name" value="TIGR03086 family metal-binding protein"/>
    <property type="match status" value="1"/>
</dbReference>
<reference evidence="2" key="1">
    <citation type="submission" date="2021-01" db="EMBL/GenBank/DDBJ databases">
        <title>Whole genome shotgun sequence of Planosporangium flavigriseum NBRC 105377.</title>
        <authorList>
            <person name="Komaki H."/>
            <person name="Tamura T."/>
        </authorList>
    </citation>
    <scope>NUCLEOTIDE SEQUENCE</scope>
    <source>
        <strain evidence="2">NBRC 105377</strain>
    </source>
</reference>
<sequence>MDLVDVYRQSLAEFIDRVHDVQPEQWPDATPCPGWDVRALVNHVVSQDRWTVELLAGATIAQVGDRFAGDLLGADPVGTVIEAAKRAEEAVTEPGALDRIVHLSSGSTPAEEYVRQLLADHLIHSWDLAAAIGADRRLDPELVRICGEWFGGYAEMYRHAGMIGPAVALPEPVGEQDQLLAAFGRDPAWSSTPI</sequence>
<dbReference type="InterPro" id="IPR017520">
    <property type="entry name" value="CHP03086"/>
</dbReference>
<dbReference type="Proteomes" id="UP000653674">
    <property type="component" value="Unassembled WGS sequence"/>
</dbReference>
<evidence type="ECO:0000313" key="2">
    <source>
        <dbReference type="EMBL" id="GIG71737.1"/>
    </source>
</evidence>
<dbReference type="GO" id="GO:0046872">
    <property type="term" value="F:metal ion binding"/>
    <property type="evidence" value="ECO:0007669"/>
    <property type="project" value="InterPro"/>
</dbReference>
<evidence type="ECO:0000313" key="3">
    <source>
        <dbReference type="Proteomes" id="UP000653674"/>
    </source>
</evidence>
<feature type="domain" description="Mycothiol-dependent maleylpyruvate isomerase metal-binding" evidence="1">
    <location>
        <begin position="8"/>
        <end position="129"/>
    </location>
</feature>
<comment type="caution">
    <text evidence="2">The sequence shown here is derived from an EMBL/GenBank/DDBJ whole genome shotgun (WGS) entry which is preliminary data.</text>
</comment>
<proteinExistence type="predicted"/>
<dbReference type="NCBIfam" id="TIGR03083">
    <property type="entry name" value="maleylpyruvate isomerase family mycothiol-dependent enzyme"/>
    <property type="match status" value="1"/>
</dbReference>
<dbReference type="AlphaFoldDB" id="A0A8J3LHC8"/>
<dbReference type="Pfam" id="PF11716">
    <property type="entry name" value="MDMPI_N"/>
    <property type="match status" value="1"/>
</dbReference>
<accession>A0A8J3LHC8</accession>
<dbReference type="Gene3D" id="1.20.120.450">
    <property type="entry name" value="dinb family like domain"/>
    <property type="match status" value="1"/>
</dbReference>
<protein>
    <submittedName>
        <fullName evidence="2">TIGR03086 family protein</fullName>
    </submittedName>
</protein>
<name>A0A8J3LHC8_9ACTN</name>
<gene>
    <name evidence="2" type="ORF">Pfl04_01410</name>
</gene>
<dbReference type="InterPro" id="IPR034660">
    <property type="entry name" value="DinB/YfiT-like"/>
</dbReference>
<evidence type="ECO:0000259" key="1">
    <source>
        <dbReference type="Pfam" id="PF11716"/>
    </source>
</evidence>
<keyword evidence="3" id="KW-1185">Reference proteome</keyword>
<dbReference type="InterPro" id="IPR024344">
    <property type="entry name" value="MDMPI_metal-binding"/>
</dbReference>
<organism evidence="2 3">
    <name type="scientific">Planosporangium flavigriseum</name>
    <dbReference type="NCBI Taxonomy" id="373681"/>
    <lineage>
        <taxon>Bacteria</taxon>
        <taxon>Bacillati</taxon>
        <taxon>Actinomycetota</taxon>
        <taxon>Actinomycetes</taxon>
        <taxon>Micromonosporales</taxon>
        <taxon>Micromonosporaceae</taxon>
        <taxon>Planosporangium</taxon>
    </lineage>
</organism>
<dbReference type="SUPFAM" id="SSF109854">
    <property type="entry name" value="DinB/YfiT-like putative metalloenzymes"/>
    <property type="match status" value="1"/>
</dbReference>
<dbReference type="RefSeq" id="WP_168076284.1">
    <property type="nucleotide sequence ID" value="NZ_BAAAQJ010000026.1"/>
</dbReference>
<dbReference type="InterPro" id="IPR017517">
    <property type="entry name" value="Maleyloyr_isom"/>
</dbReference>